<dbReference type="InterPro" id="IPR036318">
    <property type="entry name" value="FAD-bd_PCMH-like_sf"/>
</dbReference>
<dbReference type="InterPro" id="IPR005107">
    <property type="entry name" value="CO_DH_flav_C"/>
</dbReference>
<evidence type="ECO:0000256" key="1">
    <source>
        <dbReference type="ARBA" id="ARBA00022827"/>
    </source>
</evidence>
<dbReference type="Pfam" id="PF00941">
    <property type="entry name" value="FAD_binding_5"/>
    <property type="match status" value="1"/>
</dbReference>
<evidence type="ECO:0000313" key="4">
    <source>
        <dbReference type="EMBL" id="GAA3925724.1"/>
    </source>
</evidence>
<dbReference type="SUPFAM" id="SSF55447">
    <property type="entry name" value="CO dehydrogenase flavoprotein C-terminal domain-like"/>
    <property type="match status" value="1"/>
</dbReference>
<feature type="domain" description="FAD-binding PCMH-type" evidence="3">
    <location>
        <begin position="23"/>
        <end position="245"/>
    </location>
</feature>
<comment type="caution">
    <text evidence="4">The sequence shown here is derived from an EMBL/GenBank/DDBJ whole genome shotgun (WGS) entry which is preliminary data.</text>
</comment>
<dbReference type="InterPro" id="IPR051312">
    <property type="entry name" value="Diverse_Substr_Oxidored"/>
</dbReference>
<keyword evidence="1" id="KW-0285">Flavoprotein</keyword>
<dbReference type="InterPro" id="IPR016167">
    <property type="entry name" value="FAD-bd_PCMH_sub1"/>
</dbReference>
<accession>A0ABP7MLC0</accession>
<evidence type="ECO:0000259" key="3">
    <source>
        <dbReference type="PROSITE" id="PS51387"/>
    </source>
</evidence>
<evidence type="ECO:0000256" key="2">
    <source>
        <dbReference type="SAM" id="MobiDB-lite"/>
    </source>
</evidence>
<dbReference type="Pfam" id="PF03450">
    <property type="entry name" value="CO_deh_flav_C"/>
    <property type="match status" value="1"/>
</dbReference>
<dbReference type="Proteomes" id="UP001499909">
    <property type="component" value="Unassembled WGS sequence"/>
</dbReference>
<dbReference type="Gene3D" id="3.30.43.10">
    <property type="entry name" value="Uridine Diphospho-n-acetylenolpyruvylglucosamine Reductase, domain 2"/>
    <property type="match status" value="1"/>
</dbReference>
<proteinExistence type="predicted"/>
<sequence>MPLRGLPQYHCRHPGSPTRVTPLPMHPFQYQRPTSPAPAVATVAKNPGATFIAGGTSHLDLMKEGVYRPTLLVDVSGLPLKQIVDFEGGVRIGAGVSNTAAAYYPAIQQRYPAVSEALLAGASVQIRNMASMAGNPLQRTRCPYFRDLTQVCNKRTPGSGCAALGGYNHVHALFGASAACVATHPSDLAVALAALDARVQTTGPRGPRTIAFPELHRLPGDTPHLDTVLEHGELITAIDLPAFDGRSHYLKVRERASYAFALVSCAVALEMDGPRIRRARVALGGVAHKPWRVGPAEALLAGQPPSEKLFRAAAAAAFAAAKPLAHNAYKIPMGRNLMVRALLETSGLQPLQGPAGTAFAASVGGMAGRLATPR</sequence>
<dbReference type="Gene3D" id="3.30.465.10">
    <property type="match status" value="1"/>
</dbReference>
<gene>
    <name evidence="4" type="ORF">GCM10022406_09600</name>
</gene>
<dbReference type="SMART" id="SM01092">
    <property type="entry name" value="CO_deh_flav_C"/>
    <property type="match status" value="1"/>
</dbReference>
<dbReference type="PANTHER" id="PTHR42659">
    <property type="entry name" value="XANTHINE DEHYDROGENASE SUBUNIT C-RELATED"/>
    <property type="match status" value="1"/>
</dbReference>
<dbReference type="PROSITE" id="PS51387">
    <property type="entry name" value="FAD_PCMH"/>
    <property type="match status" value="1"/>
</dbReference>
<dbReference type="PANTHER" id="PTHR42659:SF1">
    <property type="entry name" value="OXIDOREDUCTASE"/>
    <property type="match status" value="1"/>
</dbReference>
<dbReference type="InterPro" id="IPR016169">
    <property type="entry name" value="FAD-bd_PCMH_sub2"/>
</dbReference>
<dbReference type="SUPFAM" id="SSF56176">
    <property type="entry name" value="FAD-binding/transporter-associated domain-like"/>
    <property type="match status" value="1"/>
</dbReference>
<reference evidence="5" key="1">
    <citation type="journal article" date="2019" name="Int. J. Syst. Evol. Microbiol.">
        <title>The Global Catalogue of Microorganisms (GCM) 10K type strain sequencing project: providing services to taxonomists for standard genome sequencing and annotation.</title>
        <authorList>
            <consortium name="The Broad Institute Genomics Platform"/>
            <consortium name="The Broad Institute Genome Sequencing Center for Infectious Disease"/>
            <person name="Wu L."/>
            <person name="Ma J."/>
        </authorList>
    </citation>
    <scope>NUCLEOTIDE SEQUENCE [LARGE SCALE GENOMIC DNA]</scope>
    <source>
        <strain evidence="5">JCM 17214</strain>
    </source>
</reference>
<dbReference type="Gene3D" id="3.30.390.50">
    <property type="entry name" value="CO dehydrogenase flavoprotein, C-terminal domain"/>
    <property type="match status" value="1"/>
</dbReference>
<keyword evidence="1" id="KW-0274">FAD</keyword>
<protein>
    <submittedName>
        <fullName evidence="4">Xanthine dehydrogenase family protein subunit M</fullName>
    </submittedName>
</protein>
<dbReference type="EMBL" id="BAABDH010000016">
    <property type="protein sequence ID" value="GAA3925724.1"/>
    <property type="molecule type" value="Genomic_DNA"/>
</dbReference>
<dbReference type="InterPro" id="IPR036683">
    <property type="entry name" value="CO_DH_flav_C_dom_sf"/>
</dbReference>
<keyword evidence="5" id="KW-1185">Reference proteome</keyword>
<dbReference type="InterPro" id="IPR002346">
    <property type="entry name" value="Mopterin_DH_FAD-bd"/>
</dbReference>
<dbReference type="InterPro" id="IPR016166">
    <property type="entry name" value="FAD-bd_PCMH"/>
</dbReference>
<evidence type="ECO:0000313" key="5">
    <source>
        <dbReference type="Proteomes" id="UP001499909"/>
    </source>
</evidence>
<organism evidence="4 5">
    <name type="scientific">Hymenobacter algoricola</name>
    <dbReference type="NCBI Taxonomy" id="486267"/>
    <lineage>
        <taxon>Bacteria</taxon>
        <taxon>Pseudomonadati</taxon>
        <taxon>Bacteroidota</taxon>
        <taxon>Cytophagia</taxon>
        <taxon>Cytophagales</taxon>
        <taxon>Hymenobacteraceae</taxon>
        <taxon>Hymenobacter</taxon>
    </lineage>
</organism>
<feature type="region of interest" description="Disordered" evidence="2">
    <location>
        <begin position="1"/>
        <end position="23"/>
    </location>
</feature>
<name>A0ABP7MLC0_9BACT</name>